<evidence type="ECO:0000259" key="12">
    <source>
        <dbReference type="PROSITE" id="PS50893"/>
    </source>
</evidence>
<dbReference type="NCBIfam" id="TIGR02633">
    <property type="entry name" value="xylG"/>
    <property type="match status" value="1"/>
</dbReference>
<keyword evidence="13" id="KW-0378">Hydrolase</keyword>
<keyword evidence="6" id="KW-0762">Sugar transport</keyword>
<feature type="domain" description="ABC transporter" evidence="12">
    <location>
        <begin position="6"/>
        <end position="243"/>
    </location>
</feature>
<dbReference type="PROSITE" id="PS50893">
    <property type="entry name" value="ABC_TRANSPORTER_2"/>
    <property type="match status" value="2"/>
</dbReference>
<keyword evidence="7" id="KW-0677">Repeat</keyword>
<keyword evidence="8" id="KW-0547">Nucleotide-binding</keyword>
<dbReference type="InterPro" id="IPR027417">
    <property type="entry name" value="P-loop_NTPase"/>
</dbReference>
<evidence type="ECO:0000256" key="4">
    <source>
        <dbReference type="ARBA" id="ARBA00022475"/>
    </source>
</evidence>
<dbReference type="InterPro" id="IPR003593">
    <property type="entry name" value="AAA+_ATPase"/>
</dbReference>
<dbReference type="PANTHER" id="PTHR43790:SF1">
    <property type="entry name" value="XYLOSE IMPORT ATP-BINDING PROTEIN XYLG"/>
    <property type="match status" value="1"/>
</dbReference>
<sequence>MKQDLLSMRGIIKSFSGVRALNGIDIRLAAGDVLSICGENGSGKSTLMKVLSGVWPHGSYEGEIVFAGQEVKAMSIRDTEAQGIVIIHQELALVKELTVMENIFLGNELGPPWRINEESMYQQTLALLSRVNLSISPDTQVSELGVGQQQLVEIAKALNKDVKLLILDEPTSSLTNQEIHILLDIVRSLKEQGIACIYISHKLDEVLALSDWVCVIRDGDHIATRAATELTQNDIIGMMVGREMDQLFPREVHEIGNVILTVNKACARLSGASRPQVDEVSFELREGEILGIAGLIGSGRTELMQCLFGSYPGEYSAEIKVAGQPKVIRSQQAALKAGIAMVPEDRKRHGIVPIMGVGRNMTLPVLDKYQTWFGAIDEQQEHQDIELYLERLKVKTASADLAIKHLSGGNQQKAIIAKYLLTHPNILILDEPTRGIDVGAKYEIYKLMYALVKRGVSIIMVSSELPEVIGISDRVLVMHEGRLKGQFEHQGLTQEMIMNCAIKEGVSNV</sequence>
<dbReference type="Proteomes" id="UP000009230">
    <property type="component" value="Chromosome"/>
</dbReference>
<dbReference type="GO" id="GO:0005886">
    <property type="term" value="C:plasma membrane"/>
    <property type="evidence" value="ECO:0007669"/>
    <property type="project" value="UniProtKB-SubCell"/>
</dbReference>
<dbReference type="InterPro" id="IPR003439">
    <property type="entry name" value="ABC_transporter-like_ATP-bd"/>
</dbReference>
<dbReference type="EMBL" id="CP002771">
    <property type="protein sequence ID" value="AEF55061.1"/>
    <property type="molecule type" value="Genomic_DNA"/>
</dbReference>
<evidence type="ECO:0000256" key="1">
    <source>
        <dbReference type="ARBA" id="ARBA00004202"/>
    </source>
</evidence>
<evidence type="ECO:0000256" key="11">
    <source>
        <dbReference type="ARBA" id="ARBA00023136"/>
    </source>
</evidence>
<feature type="domain" description="ABC transporter" evidence="12">
    <location>
        <begin position="260"/>
        <end position="505"/>
    </location>
</feature>
<name>F6CT03_MARPP</name>
<dbReference type="FunFam" id="3.40.50.300:FF:000127">
    <property type="entry name" value="Ribose import ATP-binding protein RbsA"/>
    <property type="match status" value="1"/>
</dbReference>
<dbReference type="eggNOG" id="COG1129">
    <property type="taxonomic scope" value="Bacteria"/>
</dbReference>
<dbReference type="CDD" id="cd03216">
    <property type="entry name" value="ABC_Carb_Monos_I"/>
    <property type="match status" value="1"/>
</dbReference>
<dbReference type="STRING" id="491952.Mar181_2023"/>
<dbReference type="GO" id="GO:0016887">
    <property type="term" value="F:ATP hydrolysis activity"/>
    <property type="evidence" value="ECO:0007669"/>
    <property type="project" value="InterPro"/>
</dbReference>
<dbReference type="NCBIfam" id="NF010069">
    <property type="entry name" value="PRK13549.1"/>
    <property type="match status" value="1"/>
</dbReference>
<gene>
    <name evidence="13" type="ordered locus">Mar181_2023</name>
</gene>
<evidence type="ECO:0000256" key="8">
    <source>
        <dbReference type="ARBA" id="ARBA00022741"/>
    </source>
</evidence>
<evidence type="ECO:0000256" key="10">
    <source>
        <dbReference type="ARBA" id="ARBA00022967"/>
    </source>
</evidence>
<keyword evidence="4" id="KW-1003">Cell membrane</keyword>
<keyword evidence="5" id="KW-0997">Cell inner membrane</keyword>
<dbReference type="InterPro" id="IPR017871">
    <property type="entry name" value="ABC_transporter-like_CS"/>
</dbReference>
<dbReference type="GO" id="GO:0005524">
    <property type="term" value="F:ATP binding"/>
    <property type="evidence" value="ECO:0007669"/>
    <property type="project" value="UniProtKB-KW"/>
</dbReference>
<proteinExistence type="predicted"/>
<dbReference type="AlphaFoldDB" id="F6CT03"/>
<dbReference type="GO" id="GO:0015614">
    <property type="term" value="F:ABC-type D-xylose transporter activity"/>
    <property type="evidence" value="ECO:0007669"/>
    <property type="project" value="InterPro"/>
</dbReference>
<organism evidence="13 14">
    <name type="scientific">Marinomonas posidonica (strain CECT 7376 / NCIMB 14433 / IVIA-Po-181)</name>
    <dbReference type="NCBI Taxonomy" id="491952"/>
    <lineage>
        <taxon>Bacteria</taxon>
        <taxon>Pseudomonadati</taxon>
        <taxon>Pseudomonadota</taxon>
        <taxon>Gammaproteobacteria</taxon>
        <taxon>Oceanospirillales</taxon>
        <taxon>Oceanospirillaceae</taxon>
        <taxon>Marinomonas</taxon>
    </lineage>
</organism>
<evidence type="ECO:0000256" key="2">
    <source>
        <dbReference type="ARBA" id="ARBA00004533"/>
    </source>
</evidence>
<protein>
    <submittedName>
        <fullName evidence="13">D-xylose ABC transporter, ATPase subunit</fullName>
        <ecNumber evidence="13">3.6.3.17</ecNumber>
    </submittedName>
</protein>
<dbReference type="SMART" id="SM00382">
    <property type="entry name" value="AAA"/>
    <property type="match status" value="2"/>
</dbReference>
<dbReference type="EC" id="3.6.3.17" evidence="13"/>
<dbReference type="PROSITE" id="PS00211">
    <property type="entry name" value="ABC_TRANSPORTER_1"/>
    <property type="match status" value="1"/>
</dbReference>
<evidence type="ECO:0000256" key="7">
    <source>
        <dbReference type="ARBA" id="ARBA00022737"/>
    </source>
</evidence>
<keyword evidence="11" id="KW-0472">Membrane</keyword>
<comment type="subcellular location">
    <subcellularLocation>
        <location evidence="2">Cell inner membrane</location>
    </subcellularLocation>
    <subcellularLocation>
        <location evidence="1">Cell membrane</location>
        <topology evidence="1">Peripheral membrane protein</topology>
    </subcellularLocation>
</comment>
<keyword evidence="3" id="KW-0813">Transport</keyword>
<keyword evidence="9" id="KW-0067">ATP-binding</keyword>
<accession>F6CT03</accession>
<dbReference type="SUPFAM" id="SSF52540">
    <property type="entry name" value="P-loop containing nucleoside triphosphate hydrolases"/>
    <property type="match status" value="2"/>
</dbReference>
<keyword evidence="10" id="KW-1278">Translocase</keyword>
<dbReference type="KEGG" id="mpc:Mar181_2023"/>
<evidence type="ECO:0000256" key="6">
    <source>
        <dbReference type="ARBA" id="ARBA00022597"/>
    </source>
</evidence>
<dbReference type="FunFam" id="3.40.50.300:FF:000126">
    <property type="entry name" value="Galactose/methyl galactoside import ATP-binding protein MglA"/>
    <property type="match status" value="1"/>
</dbReference>
<dbReference type="HOGENOM" id="CLU_000604_92_3_6"/>
<reference evidence="13 14" key="1">
    <citation type="journal article" date="2012" name="Stand. Genomic Sci.">
        <title>Complete genome sequence of Marinomonas posidonica type strain (IVIA-Po-181(T)).</title>
        <authorList>
            <person name="Lucas-Elio P."/>
            <person name="Goodwin L."/>
            <person name="Woyke T."/>
            <person name="Pitluck S."/>
            <person name="Nolan M."/>
            <person name="Kyrpides N.C."/>
            <person name="Detter J.C."/>
            <person name="Copeland A."/>
            <person name="Lu M."/>
            <person name="Bruce D."/>
            <person name="Detter C."/>
            <person name="Tapia R."/>
            <person name="Han S."/>
            <person name="Land M.L."/>
            <person name="Ivanova N."/>
            <person name="Mikhailova N."/>
            <person name="Johnston A.W."/>
            <person name="Sanchez-Amat A."/>
        </authorList>
    </citation>
    <scope>NUCLEOTIDE SEQUENCE [LARGE SCALE GENOMIC DNA]</scope>
    <source>
        <strain evidence="14">CECT 7376 / NCIMB 14433 / IVIA-Po-181</strain>
    </source>
</reference>
<dbReference type="InterPro" id="IPR050107">
    <property type="entry name" value="ABC_carbohydrate_import_ATPase"/>
</dbReference>
<evidence type="ECO:0000313" key="13">
    <source>
        <dbReference type="EMBL" id="AEF55061.1"/>
    </source>
</evidence>
<dbReference type="OrthoDB" id="9776369at2"/>
<evidence type="ECO:0000313" key="14">
    <source>
        <dbReference type="Proteomes" id="UP000009230"/>
    </source>
</evidence>
<dbReference type="InterPro" id="IPR013455">
    <property type="entry name" value="ABC_transptr_XylG"/>
</dbReference>
<dbReference type="Gene3D" id="3.40.50.300">
    <property type="entry name" value="P-loop containing nucleotide triphosphate hydrolases"/>
    <property type="match status" value="2"/>
</dbReference>
<dbReference type="CDD" id="cd03215">
    <property type="entry name" value="ABC_Carb_Monos_II"/>
    <property type="match status" value="1"/>
</dbReference>
<evidence type="ECO:0000256" key="5">
    <source>
        <dbReference type="ARBA" id="ARBA00022519"/>
    </source>
</evidence>
<evidence type="ECO:0000256" key="3">
    <source>
        <dbReference type="ARBA" id="ARBA00022448"/>
    </source>
</evidence>
<dbReference type="PANTHER" id="PTHR43790">
    <property type="entry name" value="CARBOHYDRATE TRANSPORT ATP-BINDING PROTEIN MG119-RELATED"/>
    <property type="match status" value="1"/>
</dbReference>
<dbReference type="Pfam" id="PF00005">
    <property type="entry name" value="ABC_tran"/>
    <property type="match status" value="2"/>
</dbReference>
<keyword evidence="14" id="KW-1185">Reference proteome</keyword>
<evidence type="ECO:0000256" key="9">
    <source>
        <dbReference type="ARBA" id="ARBA00022840"/>
    </source>
</evidence>
<dbReference type="RefSeq" id="WP_013796536.1">
    <property type="nucleotide sequence ID" value="NC_015559.1"/>
</dbReference>